<protein>
    <submittedName>
        <fullName evidence="1">Uncharacterized protein</fullName>
    </submittedName>
</protein>
<dbReference type="STRING" id="1036672.TKWG_01195"/>
<sequence>MWQRLQTVHRRAYTGWQRNLSLMPCAALIHQIFRLTWQFIFSMRLLSEHGRDSHALGYHKQLPVSEVIKRVERCIFREK</sequence>
<dbReference type="KEGG" id="aka:TKWG_01195"/>
<keyword evidence="2" id="KW-1185">Reference proteome</keyword>
<reference evidence="1 2" key="1">
    <citation type="journal article" date="2011" name="J. Bacteriol.">
        <title>Whole-genome shotgun sequencing of the sulfur-oxidizing chemoautotroph Tetrathiobacter kashmirensis.</title>
        <authorList>
            <person name="Ghosh W."/>
            <person name="George A."/>
            <person name="Agarwal A."/>
            <person name="Raj P."/>
            <person name="Alam M."/>
            <person name="Pyne P."/>
            <person name="Das Gupta S.K."/>
        </authorList>
    </citation>
    <scope>NUCLEOTIDE SEQUENCE [LARGE SCALE GENOMIC DNA]</scope>
    <source>
        <strain evidence="1 2">WT001</strain>
    </source>
</reference>
<dbReference type="AlphaFoldDB" id="I3U7D0"/>
<dbReference type="EMBL" id="CP003555">
    <property type="protein sequence ID" value="AFK60918.1"/>
    <property type="molecule type" value="Genomic_DNA"/>
</dbReference>
<dbReference type="Proteomes" id="UP000005267">
    <property type="component" value="Chromosome"/>
</dbReference>
<evidence type="ECO:0000313" key="2">
    <source>
        <dbReference type="Proteomes" id="UP000005267"/>
    </source>
</evidence>
<evidence type="ECO:0000313" key="1">
    <source>
        <dbReference type="EMBL" id="AFK60918.1"/>
    </source>
</evidence>
<proteinExistence type="predicted"/>
<dbReference type="HOGENOM" id="CLU_2598191_0_0_4"/>
<reference evidence="2" key="2">
    <citation type="journal article" date="2013" name="PLoS ONE">
        <title>Genome implosion elicits host-confinement in Alcaligenaceae: evidence from the comparative genomics of Tetrathiobacter kashmirensis, a pathogen in the making.</title>
        <authorList>
            <person name="Ghosh W."/>
            <person name="Alam M."/>
            <person name="Roy C."/>
            <person name="Pyne P."/>
            <person name="George A."/>
            <person name="Chakraborty R."/>
            <person name="Majumder S."/>
            <person name="Agarwal A."/>
            <person name="Chakraborty S."/>
            <person name="Majumdar S."/>
            <person name="Gupta S.K."/>
        </authorList>
    </citation>
    <scope>NUCLEOTIDE SEQUENCE [LARGE SCALE GENOMIC DNA]</scope>
    <source>
        <strain evidence="2">WT001</strain>
    </source>
</reference>
<name>I3U7D0_ADVKW</name>
<accession>I3U7D0</accession>
<organism evidence="1 2">
    <name type="scientific">Advenella kashmirensis (strain DSM 17095 / LMG 22695 / WT001)</name>
    <name type="common">Tetrathiobacter kashmirensis</name>
    <dbReference type="NCBI Taxonomy" id="1036672"/>
    <lineage>
        <taxon>Bacteria</taxon>
        <taxon>Pseudomonadati</taxon>
        <taxon>Pseudomonadota</taxon>
        <taxon>Betaproteobacteria</taxon>
        <taxon>Burkholderiales</taxon>
        <taxon>Alcaligenaceae</taxon>
    </lineage>
</organism>
<gene>
    <name evidence="1" type="ordered locus">TKWG_01195</name>
</gene>